<dbReference type="InterPro" id="IPR017853">
    <property type="entry name" value="GH"/>
</dbReference>
<evidence type="ECO:0000256" key="9">
    <source>
        <dbReference type="ARBA" id="ARBA00022525"/>
    </source>
</evidence>
<dbReference type="GO" id="GO:0071555">
    <property type="term" value="P:cell wall organization"/>
    <property type="evidence" value="ECO:0007669"/>
    <property type="project" value="UniProtKB-KW"/>
</dbReference>
<comment type="similarity">
    <text evidence="4 22">Belongs to the glycosyl hydrolase 17 family.</text>
</comment>
<dbReference type="GO" id="GO:0005886">
    <property type="term" value="C:plasma membrane"/>
    <property type="evidence" value="ECO:0007669"/>
    <property type="project" value="UniProtKB-SubCell"/>
</dbReference>
<keyword evidence="11 24" id="KW-0732">Signal</keyword>
<evidence type="ECO:0000256" key="19">
    <source>
        <dbReference type="ARBA" id="ARBA00025152"/>
    </source>
</evidence>
<evidence type="ECO:0000256" key="21">
    <source>
        <dbReference type="ARBA" id="ARBA00032906"/>
    </source>
</evidence>
<evidence type="ECO:0000256" key="24">
    <source>
        <dbReference type="SAM" id="SignalP"/>
    </source>
</evidence>
<dbReference type="InterPro" id="IPR050732">
    <property type="entry name" value="Beta-glucan_modifiers"/>
</dbReference>
<feature type="chain" id="PRO_5001979362" description="Probable glucan endo-1,3-beta-glucosidase eglC" evidence="24">
    <location>
        <begin position="20"/>
        <end position="441"/>
    </location>
</feature>
<evidence type="ECO:0000256" key="14">
    <source>
        <dbReference type="ARBA" id="ARBA00023180"/>
    </source>
</evidence>
<evidence type="ECO:0000256" key="3">
    <source>
        <dbReference type="ARBA" id="ARBA00004609"/>
    </source>
</evidence>
<evidence type="ECO:0000256" key="5">
    <source>
        <dbReference type="ARBA" id="ARBA00012780"/>
    </source>
</evidence>
<keyword evidence="13" id="KW-0472">Membrane</keyword>
<dbReference type="FunFam" id="3.20.20.80:FF:000233">
    <property type="entry name" value="Probable glucan endo-1,3-beta-glucosidase eglC"/>
    <property type="match status" value="1"/>
</dbReference>
<keyword evidence="16" id="KW-0449">Lipoprotein</keyword>
<dbReference type="GO" id="GO:0042973">
    <property type="term" value="F:glucan endo-1,3-beta-D-glucosidase activity"/>
    <property type="evidence" value="ECO:0007669"/>
    <property type="project" value="UniProtKB-EC"/>
</dbReference>
<evidence type="ECO:0000256" key="22">
    <source>
        <dbReference type="RuleBase" id="RU004335"/>
    </source>
</evidence>
<dbReference type="GO" id="GO:0005576">
    <property type="term" value="C:extracellular region"/>
    <property type="evidence" value="ECO:0007669"/>
    <property type="project" value="TreeGrafter"/>
</dbReference>
<feature type="compositionally biased region" description="Low complexity" evidence="23">
    <location>
        <begin position="373"/>
        <end position="387"/>
    </location>
</feature>
<proteinExistence type="inferred from homology"/>
<dbReference type="GO" id="GO:0098552">
    <property type="term" value="C:side of membrane"/>
    <property type="evidence" value="ECO:0007669"/>
    <property type="project" value="UniProtKB-KW"/>
</dbReference>
<dbReference type="EMBL" id="CDHN01000001">
    <property type="protein sequence ID" value="CEJ80394.1"/>
    <property type="molecule type" value="Genomic_DNA"/>
</dbReference>
<sequence length="441" mass="45540">MPSPSSLLTLAVAITSASASFSGFNYGSTFTTGAPKQQGDFEAEFKAAANLKGTDGIFRSARLYTMVQAGTADQPISAIQAAINTKTTLLLGLWASGNGFQNEINALKKTIDQYCSKLDGLVAGISIGSEDLYRDSDLGKKNSNGLPGANAQTLVNYIKQVRDTVKGSCLKDAPIGHVDTWSAYVDGANKPVIDALDWLGMDTYPYFEDDKDNQIANGRDLYLAALQKIQNAGPGKPIWVTETGWPVSGKKSGGAVPSKENAQDYWQKVGCPMFGKTNVWWYTMQDAEPQTPNPSFGVIGSDLNSEPLFDLSCKGHENPPAPASSSAPASASKSSAPASQSSSAPASNQSSSKPTTTEASKGPATSQPTTMATTNGNGNGSNTQGQSKPTQSANNGGSSDNNNKPSQTTSAAGSKPSVGAAGNLNAFGAAGAAVVLAALAL</sequence>
<evidence type="ECO:0000256" key="17">
    <source>
        <dbReference type="ARBA" id="ARBA00023316"/>
    </source>
</evidence>
<evidence type="ECO:0000256" key="15">
    <source>
        <dbReference type="ARBA" id="ARBA00023277"/>
    </source>
</evidence>
<comment type="subcellular location">
    <subcellularLocation>
        <location evidence="3">Cell membrane</location>
        <topology evidence="3">Lipid-anchor</topology>
        <topology evidence="3">GPI-anchor</topology>
    </subcellularLocation>
    <subcellularLocation>
        <location evidence="2">Secreted</location>
        <location evidence="2">Cell wall</location>
    </subcellularLocation>
</comment>
<dbReference type="SUPFAM" id="SSF51445">
    <property type="entry name" value="(Trans)glycosidases"/>
    <property type="match status" value="1"/>
</dbReference>
<evidence type="ECO:0000256" key="6">
    <source>
        <dbReference type="ARBA" id="ARBA00019762"/>
    </source>
</evidence>
<dbReference type="Gene3D" id="3.20.20.80">
    <property type="entry name" value="Glycosidases"/>
    <property type="match status" value="1"/>
</dbReference>
<evidence type="ECO:0000256" key="23">
    <source>
        <dbReference type="SAM" id="MobiDB-lite"/>
    </source>
</evidence>
<evidence type="ECO:0000256" key="13">
    <source>
        <dbReference type="ARBA" id="ARBA00023136"/>
    </source>
</evidence>
<dbReference type="HOGENOM" id="CLU_028820_1_0_1"/>
<comment type="catalytic activity">
    <reaction evidence="1">
        <text>Hydrolysis of (1-&gt;3)-beta-D-glucosidic linkages in (1-&gt;3)-beta-D-glucans.</text>
        <dbReference type="EC" id="3.2.1.39"/>
    </reaction>
</comment>
<dbReference type="Pfam" id="PF00332">
    <property type="entry name" value="Glyco_hydro_17"/>
    <property type="match status" value="1"/>
</dbReference>
<dbReference type="Proteomes" id="UP000039046">
    <property type="component" value="Unassembled WGS sequence"/>
</dbReference>
<dbReference type="GO" id="GO:0009277">
    <property type="term" value="C:fungal-type cell wall"/>
    <property type="evidence" value="ECO:0007669"/>
    <property type="project" value="TreeGrafter"/>
</dbReference>
<dbReference type="GO" id="GO:0000272">
    <property type="term" value="P:polysaccharide catabolic process"/>
    <property type="evidence" value="ECO:0007669"/>
    <property type="project" value="UniProtKB-KW"/>
</dbReference>
<keyword evidence="18" id="KW-0624">Polysaccharide degradation</keyword>
<dbReference type="PANTHER" id="PTHR16631">
    <property type="entry name" value="GLUCAN 1,3-BETA-GLUCOSIDASE"/>
    <property type="match status" value="1"/>
</dbReference>
<feature type="compositionally biased region" description="Low complexity" evidence="23">
    <location>
        <begin position="394"/>
        <end position="403"/>
    </location>
</feature>
<feature type="signal peptide" evidence="24">
    <location>
        <begin position="1"/>
        <end position="19"/>
    </location>
</feature>
<feature type="compositionally biased region" description="Polar residues" evidence="23">
    <location>
        <begin position="355"/>
        <end position="372"/>
    </location>
</feature>
<accession>A0A0A1T4W8</accession>
<reference evidence="25 26" key="1">
    <citation type="journal article" date="2015" name="Genome Announc.">
        <title>Draft Genome Sequence and Gene Annotation of the Entomopathogenic Fungus Verticillium hemipterigenum.</title>
        <authorList>
            <person name="Horn F."/>
            <person name="Habel A."/>
            <person name="Scharf D.H."/>
            <person name="Dworschak J."/>
            <person name="Brakhage A.A."/>
            <person name="Guthke R."/>
            <person name="Hertweck C."/>
            <person name="Linde J."/>
        </authorList>
    </citation>
    <scope>NUCLEOTIDE SEQUENCE [LARGE SCALE GENOMIC DNA]</scope>
</reference>
<evidence type="ECO:0000313" key="26">
    <source>
        <dbReference type="Proteomes" id="UP000039046"/>
    </source>
</evidence>
<keyword evidence="15" id="KW-0119">Carbohydrate metabolism</keyword>
<keyword evidence="10" id="KW-0336">GPI-anchor</keyword>
<evidence type="ECO:0000256" key="4">
    <source>
        <dbReference type="ARBA" id="ARBA00008773"/>
    </source>
</evidence>
<name>A0A0A1T4W8_9HYPO</name>
<keyword evidence="14" id="KW-0325">Glycoprotein</keyword>
<dbReference type="GO" id="GO:0009986">
    <property type="term" value="C:cell surface"/>
    <property type="evidence" value="ECO:0007669"/>
    <property type="project" value="TreeGrafter"/>
</dbReference>
<dbReference type="EC" id="3.2.1.39" evidence="5"/>
<keyword evidence="26" id="KW-1185">Reference proteome</keyword>
<organism evidence="25 26">
    <name type="scientific">[Torrubiella] hemipterigena</name>
    <dbReference type="NCBI Taxonomy" id="1531966"/>
    <lineage>
        <taxon>Eukaryota</taxon>
        <taxon>Fungi</taxon>
        <taxon>Dikarya</taxon>
        <taxon>Ascomycota</taxon>
        <taxon>Pezizomycotina</taxon>
        <taxon>Sordariomycetes</taxon>
        <taxon>Hypocreomycetidae</taxon>
        <taxon>Hypocreales</taxon>
        <taxon>Clavicipitaceae</taxon>
        <taxon>Clavicipitaceae incertae sedis</taxon>
        <taxon>'Torrubiella' clade</taxon>
    </lineage>
</organism>
<evidence type="ECO:0000256" key="20">
    <source>
        <dbReference type="ARBA" id="ARBA00032134"/>
    </source>
</evidence>
<gene>
    <name evidence="25" type="ORF">VHEMI00577</name>
</gene>
<evidence type="ECO:0000256" key="8">
    <source>
        <dbReference type="ARBA" id="ARBA00022512"/>
    </source>
</evidence>
<keyword evidence="7" id="KW-1003">Cell membrane</keyword>
<evidence type="ECO:0000256" key="18">
    <source>
        <dbReference type="ARBA" id="ARBA00023326"/>
    </source>
</evidence>
<feature type="region of interest" description="Disordered" evidence="23">
    <location>
        <begin position="309"/>
        <end position="423"/>
    </location>
</feature>
<comment type="function">
    <text evidence="19">Glucanases play a role in cell expansion during growth, in cell-cell fusion during mating, and in spore release during sporulation. This enzyme may be involved in beta-glucan degradation and also function biosynthetically as a transglycosylase.</text>
</comment>
<evidence type="ECO:0000256" key="10">
    <source>
        <dbReference type="ARBA" id="ARBA00022622"/>
    </source>
</evidence>
<evidence type="ECO:0000256" key="1">
    <source>
        <dbReference type="ARBA" id="ARBA00000382"/>
    </source>
</evidence>
<keyword evidence="9" id="KW-0964">Secreted</keyword>
<protein>
    <recommendedName>
        <fullName evidence="6">Probable glucan endo-1,3-beta-glucosidase eglC</fullName>
        <ecNumber evidence="5">3.2.1.39</ecNumber>
    </recommendedName>
    <alternativeName>
        <fullName evidence="20">Endo-1,3-beta-glucanase eglC</fullName>
    </alternativeName>
    <alternativeName>
        <fullName evidence="21">Laminarinase eglC</fullName>
    </alternativeName>
</protein>
<dbReference type="AlphaFoldDB" id="A0A0A1T4W8"/>
<evidence type="ECO:0000256" key="2">
    <source>
        <dbReference type="ARBA" id="ARBA00004191"/>
    </source>
</evidence>
<dbReference type="STRING" id="1531966.A0A0A1T4W8"/>
<feature type="compositionally biased region" description="Low complexity" evidence="23">
    <location>
        <begin position="323"/>
        <end position="354"/>
    </location>
</feature>
<evidence type="ECO:0000256" key="16">
    <source>
        <dbReference type="ARBA" id="ARBA00023288"/>
    </source>
</evidence>
<evidence type="ECO:0000313" key="25">
    <source>
        <dbReference type="EMBL" id="CEJ80394.1"/>
    </source>
</evidence>
<dbReference type="InterPro" id="IPR000490">
    <property type="entry name" value="Glyco_hydro_17"/>
</dbReference>
<dbReference type="PANTHER" id="PTHR16631:SF13">
    <property type="entry name" value="GLUCAN ENDO-1,3-BETA-GLUCOSIDASE EGLC-RELATED"/>
    <property type="match status" value="1"/>
</dbReference>
<keyword evidence="8" id="KW-0134">Cell wall</keyword>
<keyword evidence="12" id="KW-0378">Hydrolase</keyword>
<evidence type="ECO:0000256" key="11">
    <source>
        <dbReference type="ARBA" id="ARBA00022729"/>
    </source>
</evidence>
<evidence type="ECO:0000256" key="7">
    <source>
        <dbReference type="ARBA" id="ARBA00022475"/>
    </source>
</evidence>
<dbReference type="OrthoDB" id="77201at2759"/>
<keyword evidence="17" id="KW-0961">Cell wall biogenesis/degradation</keyword>
<evidence type="ECO:0000256" key="12">
    <source>
        <dbReference type="ARBA" id="ARBA00022801"/>
    </source>
</evidence>